<name>A0A0M8MJ42_9FLAO</name>
<dbReference type="RefSeq" id="WP_054408913.1">
    <property type="nucleotide sequence ID" value="NZ_FOYA01000005.1"/>
</dbReference>
<evidence type="ECO:0000313" key="2">
    <source>
        <dbReference type="EMBL" id="KOS07261.1"/>
    </source>
</evidence>
<protein>
    <recommendedName>
        <fullName evidence="4">Lipoprotein</fullName>
    </recommendedName>
</protein>
<evidence type="ECO:0000256" key="1">
    <source>
        <dbReference type="SAM" id="SignalP"/>
    </source>
</evidence>
<feature type="chain" id="PRO_5005818720" description="Lipoprotein" evidence="1">
    <location>
        <begin position="21"/>
        <end position="315"/>
    </location>
</feature>
<comment type="caution">
    <text evidence="2">The sequence shown here is derived from an EMBL/GenBank/DDBJ whole genome shotgun (WGS) entry which is preliminary data.</text>
</comment>
<dbReference type="AlphaFoldDB" id="A0A0M8MJ42"/>
<evidence type="ECO:0000313" key="3">
    <source>
        <dbReference type="Proteomes" id="UP000037755"/>
    </source>
</evidence>
<gene>
    <name evidence="2" type="ORF">AM493_15365</name>
</gene>
<reference evidence="2 3" key="1">
    <citation type="submission" date="2015-08" db="EMBL/GenBank/DDBJ databases">
        <title>Whole genome sequence of Flavobacterium akiainvivens IK-1T, from decaying Wikstroemia oahuensis, an endemic Hawaiian shrub.</title>
        <authorList>
            <person name="Wan X."/>
            <person name="Hou S."/>
            <person name="Saito J."/>
            <person name="Donachie S."/>
        </authorList>
    </citation>
    <scope>NUCLEOTIDE SEQUENCE [LARGE SCALE GENOMIC DNA]</scope>
    <source>
        <strain evidence="2 3">IK-1</strain>
    </source>
</reference>
<dbReference type="STRING" id="1202724.AM493_15365"/>
<keyword evidence="1" id="KW-0732">Signal</keyword>
<dbReference type="Proteomes" id="UP000037755">
    <property type="component" value="Unassembled WGS sequence"/>
</dbReference>
<accession>A0A0M8MJ42</accession>
<keyword evidence="3" id="KW-1185">Reference proteome</keyword>
<organism evidence="2 3">
    <name type="scientific">Flavobacterium akiainvivens</name>
    <dbReference type="NCBI Taxonomy" id="1202724"/>
    <lineage>
        <taxon>Bacteria</taxon>
        <taxon>Pseudomonadati</taxon>
        <taxon>Bacteroidota</taxon>
        <taxon>Flavobacteriia</taxon>
        <taxon>Flavobacteriales</taxon>
        <taxon>Flavobacteriaceae</taxon>
        <taxon>Flavobacterium</taxon>
    </lineage>
</organism>
<feature type="signal peptide" evidence="1">
    <location>
        <begin position="1"/>
        <end position="20"/>
    </location>
</feature>
<dbReference type="PROSITE" id="PS51257">
    <property type="entry name" value="PROKAR_LIPOPROTEIN"/>
    <property type="match status" value="1"/>
</dbReference>
<sequence length="315" mass="36349">MKSLYLLLLVLLFSSCREKAVALHQREVADSVLLADTGEGSEVSEPDSLPRKETRLRYKNFTVVIHDFDFNEARQVYPEGENLYYPFYSDDQEENRRNAHALLNIGERDSANYKETLIVLKDTIGLNEDFGDPNDSRINNTLIQILPGNRKDTFKVSFCYLSTLNQIVDRRNYKDEELEALYLAAESHMVKEQTPYVTIKDSLGLYFRALPHTADMQAVTVVNGAVKPVNKPNTKEQVNQEQKQWEDEVARIKYKYALNDTLVVIPGEYDTVATLTRNKKLYGYMYDAYLFKIERFSKGKKVETKYVVISILYGC</sequence>
<proteinExistence type="predicted"/>
<evidence type="ECO:0008006" key="4">
    <source>
        <dbReference type="Google" id="ProtNLM"/>
    </source>
</evidence>
<dbReference type="EMBL" id="LIYD01000005">
    <property type="protein sequence ID" value="KOS07261.1"/>
    <property type="molecule type" value="Genomic_DNA"/>
</dbReference>
<dbReference type="PATRIC" id="fig|1202724.3.peg.3193"/>